<evidence type="ECO:0000313" key="1">
    <source>
        <dbReference type="EMBL" id="GAG68244.1"/>
    </source>
</evidence>
<organism evidence="1">
    <name type="scientific">marine sediment metagenome</name>
    <dbReference type="NCBI Taxonomy" id="412755"/>
    <lineage>
        <taxon>unclassified sequences</taxon>
        <taxon>metagenomes</taxon>
        <taxon>ecological metagenomes</taxon>
    </lineage>
</organism>
<accession>X0ZG20</accession>
<name>X0ZG20_9ZZZZ</name>
<protein>
    <submittedName>
        <fullName evidence="1">Uncharacterized protein</fullName>
    </submittedName>
</protein>
<dbReference type="EMBL" id="BART01009427">
    <property type="protein sequence ID" value="GAG68244.1"/>
    <property type="molecule type" value="Genomic_DNA"/>
</dbReference>
<feature type="non-terminal residue" evidence="1">
    <location>
        <position position="44"/>
    </location>
</feature>
<dbReference type="AlphaFoldDB" id="X0ZG20"/>
<comment type="caution">
    <text evidence="1">The sequence shown here is derived from an EMBL/GenBank/DDBJ whole genome shotgun (WGS) entry which is preliminary data.</text>
</comment>
<reference evidence="1" key="1">
    <citation type="journal article" date="2014" name="Front. Microbiol.">
        <title>High frequency of phylogenetically diverse reductive dehalogenase-homologous genes in deep subseafloor sedimentary metagenomes.</title>
        <authorList>
            <person name="Kawai M."/>
            <person name="Futagami T."/>
            <person name="Toyoda A."/>
            <person name="Takaki Y."/>
            <person name="Nishi S."/>
            <person name="Hori S."/>
            <person name="Arai W."/>
            <person name="Tsubouchi T."/>
            <person name="Morono Y."/>
            <person name="Uchiyama I."/>
            <person name="Ito T."/>
            <person name="Fujiyama A."/>
            <person name="Inagaki F."/>
            <person name="Takami H."/>
        </authorList>
    </citation>
    <scope>NUCLEOTIDE SEQUENCE</scope>
    <source>
        <strain evidence="1">Expedition CK06-06</strain>
    </source>
</reference>
<gene>
    <name evidence="1" type="ORF">S01H4_20896</name>
</gene>
<proteinExistence type="predicted"/>
<sequence>MPRDSNVVEIVTIDDSSDDGVNAYIRLRLTALVLGEGESKSIAM</sequence>